<evidence type="ECO:0000313" key="3">
    <source>
        <dbReference type="Proteomes" id="UP001501576"/>
    </source>
</evidence>
<evidence type="ECO:0000313" key="2">
    <source>
        <dbReference type="EMBL" id="GAA0534423.1"/>
    </source>
</evidence>
<accession>A0ABN1D504</accession>
<feature type="domain" description="Transposase Helix-turn-helix" evidence="1">
    <location>
        <begin position="45"/>
        <end position="93"/>
    </location>
</feature>
<dbReference type="Proteomes" id="UP001501576">
    <property type="component" value="Unassembled WGS sequence"/>
</dbReference>
<proteinExistence type="predicted"/>
<reference evidence="2 3" key="1">
    <citation type="journal article" date="2019" name="Int. J. Syst. Evol. Microbiol.">
        <title>The Global Catalogue of Microorganisms (GCM) 10K type strain sequencing project: providing services to taxonomists for standard genome sequencing and annotation.</title>
        <authorList>
            <consortium name="The Broad Institute Genomics Platform"/>
            <consortium name="The Broad Institute Genome Sequencing Center for Infectious Disease"/>
            <person name="Wu L."/>
            <person name="Ma J."/>
        </authorList>
    </citation>
    <scope>NUCLEOTIDE SEQUENCE [LARGE SCALE GENOMIC DNA]</scope>
    <source>
        <strain evidence="2 3">JCM 5052</strain>
    </source>
</reference>
<sequence>MSAVVTATEPQWVGLFAGLNGRQFRKLVGLVRRRGGGKPTGGRPWALSLEDRILLVAAYWRTNLTMRQLGPLSGISKSAADRVIGHIAPLLALAPVRRRHPSDTVLIVDGTLVPTRDRSVASSSKNYRYSTNHQVVIDANTRLVVAAGQPLLTRPSRTPSTMQHSRSGTCKIGELKIKVGSVT</sequence>
<dbReference type="Pfam" id="PF13613">
    <property type="entry name" value="HTH_Tnp_4"/>
    <property type="match status" value="1"/>
</dbReference>
<dbReference type="EMBL" id="BAAABZ010000038">
    <property type="protein sequence ID" value="GAA0534423.1"/>
    <property type="molecule type" value="Genomic_DNA"/>
</dbReference>
<gene>
    <name evidence="2" type="ORF">GCM10010390_40250</name>
</gene>
<keyword evidence="3" id="KW-1185">Reference proteome</keyword>
<dbReference type="InterPro" id="IPR027805">
    <property type="entry name" value="Transposase_HTH_dom"/>
</dbReference>
<protein>
    <recommendedName>
        <fullName evidence="1">Transposase Helix-turn-helix domain-containing protein</fullName>
    </recommendedName>
</protein>
<organism evidence="2 3">
    <name type="scientific">Streptomyces mordarskii</name>
    <dbReference type="NCBI Taxonomy" id="1226758"/>
    <lineage>
        <taxon>Bacteria</taxon>
        <taxon>Bacillati</taxon>
        <taxon>Actinomycetota</taxon>
        <taxon>Actinomycetes</taxon>
        <taxon>Kitasatosporales</taxon>
        <taxon>Streptomycetaceae</taxon>
        <taxon>Streptomyces</taxon>
    </lineage>
</organism>
<name>A0ABN1D504_9ACTN</name>
<evidence type="ECO:0000259" key="1">
    <source>
        <dbReference type="Pfam" id="PF13613"/>
    </source>
</evidence>
<comment type="caution">
    <text evidence="2">The sequence shown here is derived from an EMBL/GenBank/DDBJ whole genome shotgun (WGS) entry which is preliminary data.</text>
</comment>